<evidence type="ECO:0000313" key="2">
    <source>
        <dbReference type="Proteomes" id="UP000232722"/>
    </source>
</evidence>
<proteinExistence type="predicted"/>
<dbReference type="VEuPathDB" id="FungiDB:RhiirFUN_004295"/>
<reference evidence="1 2" key="2">
    <citation type="submission" date="2017-09" db="EMBL/GenBank/DDBJ databases">
        <title>Extensive intraspecific genome diversity in a model arbuscular mycorrhizal fungus.</title>
        <authorList>
            <person name="Chen E.C."/>
            <person name="Morin E."/>
            <person name="Beaudet D."/>
            <person name="Noel J."/>
            <person name="Ndikumana S."/>
            <person name="Charron P."/>
            <person name="St-Onge C."/>
            <person name="Giorgi J."/>
            <person name="Grigoriev I.V."/>
            <person name="Roux C."/>
            <person name="Martin F.M."/>
            <person name="Corradi N."/>
        </authorList>
    </citation>
    <scope>NUCLEOTIDE SEQUENCE [LARGE SCALE GENOMIC DNA]</scope>
    <source>
        <strain evidence="1 2">A5</strain>
    </source>
</reference>
<protein>
    <submittedName>
        <fullName evidence="1">Uncharacterized protein</fullName>
    </submittedName>
</protein>
<dbReference type="Proteomes" id="UP000232722">
    <property type="component" value="Unassembled WGS sequence"/>
</dbReference>
<reference evidence="1 2" key="1">
    <citation type="submission" date="2016-04" db="EMBL/GenBank/DDBJ databases">
        <title>Genome analyses suggest a sexual origin of heterokaryosis in a supposedly ancient asexual fungus.</title>
        <authorList>
            <person name="Ropars J."/>
            <person name="Sedzielewska K."/>
            <person name="Noel J."/>
            <person name="Charron P."/>
            <person name="Farinelli L."/>
            <person name="Marton T."/>
            <person name="Kruger M."/>
            <person name="Pelin A."/>
            <person name="Brachmann A."/>
            <person name="Corradi N."/>
        </authorList>
    </citation>
    <scope>NUCLEOTIDE SEQUENCE [LARGE SCALE GENOMIC DNA]</scope>
    <source>
        <strain evidence="1 2">A5</strain>
    </source>
</reference>
<name>A0A2N0NAV8_9GLOM</name>
<dbReference type="EMBL" id="LLXJ01014113">
    <property type="protein sequence ID" value="PKB91713.1"/>
    <property type="molecule type" value="Genomic_DNA"/>
</dbReference>
<organism evidence="1 2">
    <name type="scientific">Rhizophagus irregularis</name>
    <dbReference type="NCBI Taxonomy" id="588596"/>
    <lineage>
        <taxon>Eukaryota</taxon>
        <taxon>Fungi</taxon>
        <taxon>Fungi incertae sedis</taxon>
        <taxon>Mucoromycota</taxon>
        <taxon>Glomeromycotina</taxon>
        <taxon>Glomeromycetes</taxon>
        <taxon>Glomerales</taxon>
        <taxon>Glomeraceae</taxon>
        <taxon>Rhizophagus</taxon>
    </lineage>
</organism>
<sequence length="74" mass="8955">MVFSIGDQKILIGIMRVKVIDREKIPYCTTDDWKNEEITMNKIFNYHLKKRVLTSINWKNLFIEWQIKKVVLLN</sequence>
<accession>A0A2N0NAV8</accession>
<gene>
    <name evidence="1" type="ORF">RhiirA5_447885</name>
</gene>
<comment type="caution">
    <text evidence="1">The sequence shown here is derived from an EMBL/GenBank/DDBJ whole genome shotgun (WGS) entry which is preliminary data.</text>
</comment>
<dbReference type="AlphaFoldDB" id="A0A2N0NAV8"/>
<evidence type="ECO:0000313" key="1">
    <source>
        <dbReference type="EMBL" id="PKB91713.1"/>
    </source>
</evidence>